<evidence type="ECO:0000256" key="1">
    <source>
        <dbReference type="SAM" id="MobiDB-lite"/>
    </source>
</evidence>
<name>A0A2A2M2S3_9BILA</name>
<dbReference type="AlphaFoldDB" id="A0A2A2M2S3"/>
<proteinExistence type="predicted"/>
<sequence>MAPTSRCSSKVTIELGSPMRRSGHGLPTPRCTRSSSFRQWVVAAPYLSFTKLSDQASAKVAPPARIRRATSAFCRGARSPRDNHANADRPLRVQPLKVLQVAVEEWILVVPLDFERDDAAIGEGTDMIDLMGDRLPLDAVDALFDREIDLVPAQLGQGAPETLSALCLASTRADDLLNWDG</sequence>
<reference evidence="2 3" key="1">
    <citation type="journal article" date="2017" name="Curr. Biol.">
        <title>Genome architecture and evolution of a unichromosomal asexual nematode.</title>
        <authorList>
            <person name="Fradin H."/>
            <person name="Zegar C."/>
            <person name="Gutwein M."/>
            <person name="Lucas J."/>
            <person name="Kovtun M."/>
            <person name="Corcoran D."/>
            <person name="Baugh L.R."/>
            <person name="Kiontke K."/>
            <person name="Gunsalus K."/>
            <person name="Fitch D.H."/>
            <person name="Piano F."/>
        </authorList>
    </citation>
    <scope>NUCLEOTIDE SEQUENCE [LARGE SCALE GENOMIC DNA]</scope>
    <source>
        <strain evidence="2">PF1309</strain>
    </source>
</reference>
<feature type="region of interest" description="Disordered" evidence="1">
    <location>
        <begin position="1"/>
        <end position="30"/>
    </location>
</feature>
<gene>
    <name evidence="2" type="ORF">WR25_11232</name>
</gene>
<evidence type="ECO:0000313" key="2">
    <source>
        <dbReference type="EMBL" id="PAV92693.1"/>
    </source>
</evidence>
<organism evidence="2 3">
    <name type="scientific">Diploscapter pachys</name>
    <dbReference type="NCBI Taxonomy" id="2018661"/>
    <lineage>
        <taxon>Eukaryota</taxon>
        <taxon>Metazoa</taxon>
        <taxon>Ecdysozoa</taxon>
        <taxon>Nematoda</taxon>
        <taxon>Chromadorea</taxon>
        <taxon>Rhabditida</taxon>
        <taxon>Rhabditina</taxon>
        <taxon>Rhabditomorpha</taxon>
        <taxon>Rhabditoidea</taxon>
        <taxon>Rhabditidae</taxon>
        <taxon>Diploscapter</taxon>
    </lineage>
</organism>
<protein>
    <submittedName>
        <fullName evidence="2">Uncharacterized protein</fullName>
    </submittedName>
</protein>
<dbReference type="EMBL" id="LIAE01006078">
    <property type="protein sequence ID" value="PAV92693.1"/>
    <property type="molecule type" value="Genomic_DNA"/>
</dbReference>
<evidence type="ECO:0000313" key="3">
    <source>
        <dbReference type="Proteomes" id="UP000218231"/>
    </source>
</evidence>
<dbReference type="Proteomes" id="UP000218231">
    <property type="component" value="Unassembled WGS sequence"/>
</dbReference>
<accession>A0A2A2M2S3</accession>
<comment type="caution">
    <text evidence="2">The sequence shown here is derived from an EMBL/GenBank/DDBJ whole genome shotgun (WGS) entry which is preliminary data.</text>
</comment>
<feature type="compositionally biased region" description="Polar residues" evidence="1">
    <location>
        <begin position="1"/>
        <end position="11"/>
    </location>
</feature>
<keyword evidence="3" id="KW-1185">Reference proteome</keyword>